<dbReference type="GO" id="GO:0005886">
    <property type="term" value="C:plasma membrane"/>
    <property type="evidence" value="ECO:0007669"/>
    <property type="project" value="UniProtKB-SubCell"/>
</dbReference>
<feature type="compositionally biased region" description="Polar residues" evidence="3">
    <location>
        <begin position="457"/>
        <end position="478"/>
    </location>
</feature>
<feature type="region of interest" description="Disordered" evidence="3">
    <location>
        <begin position="457"/>
        <end position="493"/>
    </location>
</feature>
<dbReference type="NCBIfam" id="TIGR01845">
    <property type="entry name" value="outer_NodT"/>
    <property type="match status" value="1"/>
</dbReference>
<feature type="chain" id="PRO_5015799491" evidence="2">
    <location>
        <begin position="23"/>
        <end position="493"/>
    </location>
</feature>
<organism evidence="4 5">
    <name type="scientific">Micavibrio aeruginosavorus</name>
    <dbReference type="NCBI Taxonomy" id="349221"/>
    <lineage>
        <taxon>Bacteria</taxon>
        <taxon>Pseudomonadati</taxon>
        <taxon>Bdellovibrionota</taxon>
        <taxon>Bdellovibrionia</taxon>
        <taxon>Bdellovibrionales</taxon>
        <taxon>Pseudobdellovibrionaceae</taxon>
        <taxon>Micavibrio</taxon>
    </lineage>
</organism>
<dbReference type="SUPFAM" id="SSF56954">
    <property type="entry name" value="Outer membrane efflux proteins (OEP)"/>
    <property type="match status" value="1"/>
</dbReference>
<dbReference type="Gene3D" id="1.20.1600.10">
    <property type="entry name" value="Outer membrane efflux proteins (OEP)"/>
    <property type="match status" value="1"/>
</dbReference>
<keyword evidence="2" id="KW-1134">Transmembrane beta strand</keyword>
<comment type="subcellular location">
    <subcellularLocation>
        <location evidence="2">Cell membrane</location>
        <topology evidence="2">Lipid-anchor</topology>
    </subcellularLocation>
</comment>
<reference evidence="4 5" key="1">
    <citation type="submission" date="2017-08" db="EMBL/GenBank/DDBJ databases">
        <title>Infants hospitalized years apart are colonized by the same room-sourced microbial strains.</title>
        <authorList>
            <person name="Brooks B."/>
            <person name="Olm M.R."/>
            <person name="Firek B.A."/>
            <person name="Baker R."/>
            <person name="Thomas B.C."/>
            <person name="Morowitz M.J."/>
            <person name="Banfield J.F."/>
        </authorList>
    </citation>
    <scope>NUCLEOTIDE SEQUENCE [LARGE SCALE GENOMIC DNA]</scope>
    <source>
        <strain evidence="4">S2_005_002_R2_29</strain>
    </source>
</reference>
<feature type="signal peptide" evidence="2">
    <location>
        <begin position="1"/>
        <end position="22"/>
    </location>
</feature>
<comment type="caution">
    <text evidence="4">The sequence shown here is derived from an EMBL/GenBank/DDBJ whole genome shotgun (WGS) entry which is preliminary data.</text>
</comment>
<keyword evidence="2" id="KW-0732">Signal</keyword>
<accession>A0A2W5MY84</accession>
<sequence>MRKQRFIYPVLLAALLSGCSLIPNYERPDTQTPAGWNEADASQPTVIAKDWWKNFNSVELNALMEEALANNNDLGAAIARVEQARGLLKAQGASLLPSVDGTGNVGWDKINPGKGKSTDDASYSAGLSVGYELDLFGMNRAEIESAAQDLEASGFSKDATALIVMGDVAKGYFNVLNLQERLAIADKNLKSSRELLRIVQARFDAGATTALDVSQQKSDLGTTEANRAAIELQLKIAKSALAVLVGKPPQALQVASTNMNSLVVPNIAPGQPSTLLERRPDIRSAEASLIGANADIGAARAAFYPNVTLGLDWTIGASPWGDPATTALSLASGIVQPIFKGGLLQGNLDYSKGRRAELVQNYRKTVLTSFKDVEDALATVKTSAQRETSLETAANEARKAYDLSKQQYDVGSIDFQILLDSQQTMLLAEDNYVQTRNERLAAAVDLYKALGGGWAENSKSVETPAQPVQVTKPATTQKPVEMFPAESKPAVQQ</sequence>
<keyword evidence="2" id="KW-0449">Lipoprotein</keyword>
<name>A0A2W5MY84_9BACT</name>
<dbReference type="Pfam" id="PF02321">
    <property type="entry name" value="OEP"/>
    <property type="match status" value="2"/>
</dbReference>
<comment type="similarity">
    <text evidence="1 2">Belongs to the outer membrane factor (OMF) (TC 1.B.17) family.</text>
</comment>
<dbReference type="PANTHER" id="PTHR30203">
    <property type="entry name" value="OUTER MEMBRANE CATION EFFLUX PROTEIN"/>
    <property type="match status" value="1"/>
</dbReference>
<dbReference type="GO" id="GO:0015562">
    <property type="term" value="F:efflux transmembrane transporter activity"/>
    <property type="evidence" value="ECO:0007669"/>
    <property type="project" value="InterPro"/>
</dbReference>
<dbReference type="Gene3D" id="2.20.200.10">
    <property type="entry name" value="Outer membrane efflux proteins (OEP)"/>
    <property type="match status" value="1"/>
</dbReference>
<keyword evidence="2" id="KW-0472">Membrane</keyword>
<gene>
    <name evidence="4" type="ORF">DI551_11775</name>
</gene>
<evidence type="ECO:0000256" key="1">
    <source>
        <dbReference type="ARBA" id="ARBA00007613"/>
    </source>
</evidence>
<keyword evidence="2" id="KW-0812">Transmembrane</keyword>
<protein>
    <submittedName>
        <fullName evidence="4">Transporter</fullName>
    </submittedName>
</protein>
<dbReference type="InterPro" id="IPR003423">
    <property type="entry name" value="OMP_efflux"/>
</dbReference>
<dbReference type="EMBL" id="QFQB01000142">
    <property type="protein sequence ID" value="PZQ43635.1"/>
    <property type="molecule type" value="Genomic_DNA"/>
</dbReference>
<evidence type="ECO:0000256" key="2">
    <source>
        <dbReference type="RuleBase" id="RU362097"/>
    </source>
</evidence>
<evidence type="ECO:0000256" key="3">
    <source>
        <dbReference type="SAM" id="MobiDB-lite"/>
    </source>
</evidence>
<evidence type="ECO:0000313" key="5">
    <source>
        <dbReference type="Proteomes" id="UP000249417"/>
    </source>
</evidence>
<dbReference type="PROSITE" id="PS51257">
    <property type="entry name" value="PROKAR_LIPOPROTEIN"/>
    <property type="match status" value="1"/>
</dbReference>
<dbReference type="PANTHER" id="PTHR30203:SF33">
    <property type="entry name" value="BLR4455 PROTEIN"/>
    <property type="match status" value="1"/>
</dbReference>
<evidence type="ECO:0000313" key="4">
    <source>
        <dbReference type="EMBL" id="PZQ43635.1"/>
    </source>
</evidence>
<dbReference type="InterPro" id="IPR010131">
    <property type="entry name" value="MdtP/NodT-like"/>
</dbReference>
<proteinExistence type="inferred from homology"/>
<dbReference type="AlphaFoldDB" id="A0A2W5MY84"/>
<keyword evidence="2" id="KW-0564">Palmitate</keyword>
<dbReference type="Proteomes" id="UP000249417">
    <property type="component" value="Unassembled WGS sequence"/>
</dbReference>